<sequence>MNDTISRPLKRNEALHHFPKPLVLGCNVTPGRRLITMTPQLLHVLSPVILLFALPCFSFHTGPGDEPQVLNKVTLYNETQCNDECKANKSCDRYIFVEQKCYLLKCPNTTACKTVSLGDLRAIEGQNDSQTDTSRPLAQDPSSASVPSGSSTGQARPSVKKELLIEADNSSLTTSLSGVPVAPLPPSKRPSLPERPPTSPTNRTAPSQSGTVPLNASQSSPAALPTSASDAANATAMTNATVSPNTTAATTATTTVSTETTTAAPVTTTSAKATTTPASTNGTTAAMVTPDVTTATTAAAMATPTEARATTNAPTAAPPVDTKITAVTMPTTYVSMVTTTLPTNASTTVAAPIDKASVPSPVPPTGKGSTTSPPSEKPAATTAAQATSPHAPHQTTKTVVEGLQSRSLADTASLLAVLSFGVLFFIVTVILFLRRAVESYRKRDYTQMDYLINGMYSDSAL</sequence>
<feature type="compositionally biased region" description="Polar residues" evidence="1">
    <location>
        <begin position="200"/>
        <end position="221"/>
    </location>
</feature>
<feature type="compositionally biased region" description="Polar residues" evidence="1">
    <location>
        <begin position="126"/>
        <end position="136"/>
    </location>
</feature>
<name>A0A8T2N2U3_9TELE</name>
<feature type="region of interest" description="Disordered" evidence="1">
    <location>
        <begin position="126"/>
        <end position="157"/>
    </location>
</feature>
<evidence type="ECO:0000256" key="2">
    <source>
        <dbReference type="SAM" id="Phobius"/>
    </source>
</evidence>
<evidence type="ECO:0008006" key="5">
    <source>
        <dbReference type="Google" id="ProtNLM"/>
    </source>
</evidence>
<feature type="region of interest" description="Disordered" evidence="1">
    <location>
        <begin position="171"/>
        <end position="231"/>
    </location>
</feature>
<evidence type="ECO:0000313" key="4">
    <source>
        <dbReference type="Proteomes" id="UP000824540"/>
    </source>
</evidence>
<dbReference type="Pfam" id="PF17823">
    <property type="entry name" value="DUF5585"/>
    <property type="match status" value="1"/>
</dbReference>
<feature type="transmembrane region" description="Helical" evidence="2">
    <location>
        <begin position="412"/>
        <end position="433"/>
    </location>
</feature>
<dbReference type="EMBL" id="JAFBMS010000151">
    <property type="protein sequence ID" value="KAG9334404.1"/>
    <property type="molecule type" value="Genomic_DNA"/>
</dbReference>
<dbReference type="Proteomes" id="UP000824540">
    <property type="component" value="Unassembled WGS sequence"/>
</dbReference>
<feature type="compositionally biased region" description="Low complexity" evidence="1">
    <location>
        <begin position="142"/>
        <end position="151"/>
    </location>
</feature>
<reference evidence="3" key="1">
    <citation type="thesis" date="2021" institute="BYU ScholarsArchive" country="Provo, UT, USA">
        <title>Applications of and Algorithms for Genome Assembly and Genomic Analyses with an Emphasis on Marine Teleosts.</title>
        <authorList>
            <person name="Pickett B.D."/>
        </authorList>
    </citation>
    <scope>NUCLEOTIDE SEQUENCE</scope>
    <source>
        <strain evidence="3">HI-2016</strain>
    </source>
</reference>
<dbReference type="InterPro" id="IPR041056">
    <property type="entry name" value="DUF5585"/>
</dbReference>
<feature type="compositionally biased region" description="Low complexity" evidence="1">
    <location>
        <begin position="365"/>
        <end position="394"/>
    </location>
</feature>
<dbReference type="AlphaFoldDB" id="A0A8T2N2U3"/>
<keyword evidence="2" id="KW-0472">Membrane</keyword>
<keyword evidence="4" id="KW-1185">Reference proteome</keyword>
<accession>A0A8T2N2U3</accession>
<feature type="region of interest" description="Disordered" evidence="1">
    <location>
        <begin position="250"/>
        <end position="286"/>
    </location>
</feature>
<gene>
    <name evidence="3" type="ORF">JZ751_008154</name>
</gene>
<keyword evidence="2" id="KW-1133">Transmembrane helix</keyword>
<keyword evidence="2" id="KW-0812">Transmembrane</keyword>
<evidence type="ECO:0000313" key="3">
    <source>
        <dbReference type="EMBL" id="KAG9334404.1"/>
    </source>
</evidence>
<feature type="region of interest" description="Disordered" evidence="1">
    <location>
        <begin position="352"/>
        <end position="396"/>
    </location>
</feature>
<protein>
    <recommendedName>
        <fullName evidence="5">MANSC domain-containing protein</fullName>
    </recommendedName>
</protein>
<dbReference type="OrthoDB" id="10071013at2759"/>
<proteinExistence type="predicted"/>
<evidence type="ECO:0000256" key="1">
    <source>
        <dbReference type="SAM" id="MobiDB-lite"/>
    </source>
</evidence>
<comment type="caution">
    <text evidence="3">The sequence shown here is derived from an EMBL/GenBank/DDBJ whole genome shotgun (WGS) entry which is preliminary data.</text>
</comment>
<organism evidence="3 4">
    <name type="scientific">Albula glossodonta</name>
    <name type="common">roundjaw bonefish</name>
    <dbReference type="NCBI Taxonomy" id="121402"/>
    <lineage>
        <taxon>Eukaryota</taxon>
        <taxon>Metazoa</taxon>
        <taxon>Chordata</taxon>
        <taxon>Craniata</taxon>
        <taxon>Vertebrata</taxon>
        <taxon>Euteleostomi</taxon>
        <taxon>Actinopterygii</taxon>
        <taxon>Neopterygii</taxon>
        <taxon>Teleostei</taxon>
        <taxon>Albuliformes</taxon>
        <taxon>Albulidae</taxon>
        <taxon>Albula</taxon>
    </lineage>
</organism>
<feature type="compositionally biased region" description="Pro residues" evidence="1">
    <location>
        <begin position="182"/>
        <end position="199"/>
    </location>
</feature>